<name>A0A559IPE6_9BACL</name>
<dbReference type="PROSITE" id="PS52004">
    <property type="entry name" value="KS3_2"/>
    <property type="match status" value="2"/>
</dbReference>
<dbReference type="SMART" id="SM00825">
    <property type="entry name" value="PKS_KS"/>
    <property type="match status" value="1"/>
</dbReference>
<gene>
    <name evidence="5" type="ORF">FPZ44_17220</name>
</gene>
<comment type="similarity">
    <text evidence="1 3">Belongs to the thiolase-like superfamily. Beta-ketoacyl-ACP synthases family.</text>
</comment>
<dbReference type="OrthoDB" id="9808669at2"/>
<dbReference type="RefSeq" id="WP_144992094.1">
    <property type="nucleotide sequence ID" value="NZ_VNJK01000002.1"/>
</dbReference>
<proteinExistence type="inferred from homology"/>
<dbReference type="InterPro" id="IPR000794">
    <property type="entry name" value="Beta-ketoacyl_synthase"/>
</dbReference>
<feature type="domain" description="Ketosynthase family 3 (KS3)" evidence="4">
    <location>
        <begin position="5"/>
        <end position="403"/>
    </location>
</feature>
<feature type="domain" description="Ketosynthase family 3 (KS3)" evidence="4">
    <location>
        <begin position="416"/>
        <end position="815"/>
    </location>
</feature>
<keyword evidence="6" id="KW-1185">Reference proteome</keyword>
<sequence>MANDQVQIAITGVGIICANGQNIDQFWRNVTAGQSGIRLVTTIDTAELDAKLGGEVDGFRPEDYFSEEELQHLDRSGQFAVIAAREAVQRAGLDIASFDPYRLGIVLGTCLGGLRSGEEFHEQWIRQGLEHAEEHLLMKYPMHAPCDNIAHDLGLKGPRSVIANACAAGTNSIGYAADMIRMGAADIMLTGGVDPLARLSYSGFNSLQALSAGACAPYSTSAGLNLGEGGAILVLERMDVALQRGATIIAEVLSYDLSADAYHQTAPEPGGAGALRSMKGALRRSGVTVEDISYINGHGTGTPANDSSEPKAMRSLIQEQRVPISSTKSMVGHMLGAAGAAESIVSALAIKDGYIPPTINFNSADQKFDLDFIPNEGREIDVQVALSNSFAFGGNNATILLGKSNNQSVESLPTARKRVLITGVGGLAGNAANLEQMADLVVRGESGVSPIRLFDSSPYQLHEAGQVPELAYAKMINPSLLRKMDTISKQAVAAVKMALLDAGIVVNRANQEQIGVIFATGTGPIETVDAFNRAIINDGIKAANAKLFPNTVTNAPAGHIGLNFNIKGPTSTIAAGGTSFINALYYANAMIQLGQCKTVLVVSSDEFNEPLLAGYQRVSGYLSKSAIRPFDKHRDGAVLGSGSFCYVIESEEAALERKANVRAELKGFGMTSDTRLLGGINPRGTEWTDSFRAAVHNAGLSASDIDYVAAAACGHRIFDYAEAHALNRVFGGTVPVSAPKSYFGETHSTAGAIGLWTALNAMQTGRIPATLHLNEPLQGVDVDFVTSERHEVTVRHAMISSFAYGGSYNSLIVGRYE</sequence>
<reference evidence="5 6" key="1">
    <citation type="submission" date="2019-07" db="EMBL/GenBank/DDBJ databases">
        <authorList>
            <person name="Kim J."/>
        </authorList>
    </citation>
    <scope>NUCLEOTIDE SEQUENCE [LARGE SCALE GENOMIC DNA]</scope>
    <source>
        <strain evidence="5 6">N4</strain>
    </source>
</reference>
<evidence type="ECO:0000256" key="1">
    <source>
        <dbReference type="ARBA" id="ARBA00008467"/>
    </source>
</evidence>
<accession>A0A559IPE6</accession>
<keyword evidence="2 3" id="KW-0808">Transferase</keyword>
<dbReference type="PANTHER" id="PTHR11712">
    <property type="entry name" value="POLYKETIDE SYNTHASE-RELATED"/>
    <property type="match status" value="1"/>
</dbReference>
<dbReference type="EC" id="2.3.1.179" evidence="5"/>
<evidence type="ECO:0000313" key="6">
    <source>
        <dbReference type="Proteomes" id="UP000318102"/>
    </source>
</evidence>
<dbReference type="GO" id="GO:0005829">
    <property type="term" value="C:cytosol"/>
    <property type="evidence" value="ECO:0007669"/>
    <property type="project" value="TreeGrafter"/>
</dbReference>
<evidence type="ECO:0000259" key="4">
    <source>
        <dbReference type="PROSITE" id="PS52004"/>
    </source>
</evidence>
<protein>
    <submittedName>
        <fullName evidence="5">Beta-ketoacyl-ACP synthase II</fullName>
        <ecNumber evidence="5">2.3.1.179</ecNumber>
    </submittedName>
</protein>
<dbReference type="GO" id="GO:0006633">
    <property type="term" value="P:fatty acid biosynthetic process"/>
    <property type="evidence" value="ECO:0007669"/>
    <property type="project" value="TreeGrafter"/>
</dbReference>
<dbReference type="InterPro" id="IPR020841">
    <property type="entry name" value="PKS_Beta-ketoAc_synthase_dom"/>
</dbReference>
<dbReference type="AlphaFoldDB" id="A0A559IPE6"/>
<dbReference type="CDD" id="cd00834">
    <property type="entry name" value="KAS_I_II"/>
    <property type="match status" value="1"/>
</dbReference>
<evidence type="ECO:0000313" key="5">
    <source>
        <dbReference type="EMBL" id="TVX89519.1"/>
    </source>
</evidence>
<dbReference type="InterPro" id="IPR016039">
    <property type="entry name" value="Thiolase-like"/>
</dbReference>
<dbReference type="Proteomes" id="UP000318102">
    <property type="component" value="Unassembled WGS sequence"/>
</dbReference>
<evidence type="ECO:0000256" key="3">
    <source>
        <dbReference type="RuleBase" id="RU003694"/>
    </source>
</evidence>
<dbReference type="InterPro" id="IPR014030">
    <property type="entry name" value="Ketoacyl_synth_N"/>
</dbReference>
<dbReference type="Pfam" id="PF02801">
    <property type="entry name" value="Ketoacyl-synt_C"/>
    <property type="match status" value="2"/>
</dbReference>
<dbReference type="GO" id="GO:0004315">
    <property type="term" value="F:3-oxoacyl-[acyl-carrier-protein] synthase activity"/>
    <property type="evidence" value="ECO:0007669"/>
    <property type="project" value="UniProtKB-EC"/>
</dbReference>
<dbReference type="Pfam" id="PF00109">
    <property type="entry name" value="ketoacyl-synt"/>
    <property type="match status" value="2"/>
</dbReference>
<keyword evidence="5" id="KW-0012">Acyltransferase</keyword>
<dbReference type="NCBIfam" id="NF005589">
    <property type="entry name" value="PRK07314.1"/>
    <property type="match status" value="1"/>
</dbReference>
<dbReference type="EMBL" id="VNJK01000002">
    <property type="protein sequence ID" value="TVX89519.1"/>
    <property type="molecule type" value="Genomic_DNA"/>
</dbReference>
<dbReference type="InterPro" id="IPR014031">
    <property type="entry name" value="Ketoacyl_synth_C"/>
</dbReference>
<comment type="caution">
    <text evidence="5">The sequence shown here is derived from an EMBL/GenBank/DDBJ whole genome shotgun (WGS) entry which is preliminary data.</text>
</comment>
<organism evidence="5 6">
    <name type="scientific">Paenibacillus agilis</name>
    <dbReference type="NCBI Taxonomy" id="3020863"/>
    <lineage>
        <taxon>Bacteria</taxon>
        <taxon>Bacillati</taxon>
        <taxon>Bacillota</taxon>
        <taxon>Bacilli</taxon>
        <taxon>Bacillales</taxon>
        <taxon>Paenibacillaceae</taxon>
        <taxon>Paenibacillus</taxon>
    </lineage>
</organism>
<dbReference type="Gene3D" id="3.40.47.10">
    <property type="match status" value="3"/>
</dbReference>
<dbReference type="SUPFAM" id="SSF53901">
    <property type="entry name" value="Thiolase-like"/>
    <property type="match status" value="3"/>
</dbReference>
<dbReference type="PANTHER" id="PTHR11712:SF336">
    <property type="entry name" value="3-OXOACYL-[ACYL-CARRIER-PROTEIN] SYNTHASE, MITOCHONDRIAL"/>
    <property type="match status" value="1"/>
</dbReference>
<evidence type="ECO:0000256" key="2">
    <source>
        <dbReference type="ARBA" id="ARBA00022679"/>
    </source>
</evidence>